<keyword evidence="11" id="KW-1185">Reference proteome</keyword>
<evidence type="ECO:0000256" key="4">
    <source>
        <dbReference type="ARBA" id="ARBA00022679"/>
    </source>
</evidence>
<dbReference type="InterPro" id="IPR049900">
    <property type="entry name" value="PKS_mFAS_DH"/>
</dbReference>
<keyword evidence="3" id="KW-0597">Phosphoprotein</keyword>
<dbReference type="InterPro" id="IPR020841">
    <property type="entry name" value="PKS_Beta-ketoAc_synthase_dom"/>
</dbReference>
<gene>
    <name evidence="10" type="ORF">D9758_014642</name>
</gene>
<dbReference type="Pfam" id="PF07993">
    <property type="entry name" value="NAD_binding_4"/>
    <property type="match status" value="1"/>
</dbReference>
<keyword evidence="4" id="KW-0808">Transferase</keyword>
<evidence type="ECO:0000256" key="2">
    <source>
        <dbReference type="ARBA" id="ARBA00022450"/>
    </source>
</evidence>
<dbReference type="InterPro" id="IPR049551">
    <property type="entry name" value="PKS_DH_C"/>
</dbReference>
<evidence type="ECO:0008006" key="12">
    <source>
        <dbReference type="Google" id="ProtNLM"/>
    </source>
</evidence>
<dbReference type="Gene3D" id="1.10.1200.10">
    <property type="entry name" value="ACP-like"/>
    <property type="match status" value="1"/>
</dbReference>
<dbReference type="Pfam" id="PF00698">
    <property type="entry name" value="Acyl_transf_1"/>
    <property type="match status" value="1"/>
</dbReference>
<dbReference type="PANTHER" id="PTHR43775">
    <property type="entry name" value="FATTY ACID SYNTHASE"/>
    <property type="match status" value="1"/>
</dbReference>
<dbReference type="SMART" id="SM00827">
    <property type="entry name" value="PKS_AT"/>
    <property type="match status" value="1"/>
</dbReference>
<evidence type="ECO:0000256" key="1">
    <source>
        <dbReference type="ARBA" id="ARBA00005179"/>
    </source>
</evidence>
<dbReference type="PROSITE" id="PS50075">
    <property type="entry name" value="CARRIER"/>
    <property type="match status" value="1"/>
</dbReference>
<dbReference type="PROSITE" id="PS52019">
    <property type="entry name" value="PKS_MFAS_DH"/>
    <property type="match status" value="1"/>
</dbReference>
<comment type="pathway">
    <text evidence="1">Secondary metabolite biosynthesis.</text>
</comment>
<dbReference type="SUPFAM" id="SSF51735">
    <property type="entry name" value="NAD(P)-binding Rossmann-fold domains"/>
    <property type="match status" value="2"/>
</dbReference>
<evidence type="ECO:0000256" key="6">
    <source>
        <dbReference type="PROSITE-ProRule" id="PRU01363"/>
    </source>
</evidence>
<evidence type="ECO:0000313" key="11">
    <source>
        <dbReference type="Proteomes" id="UP000559256"/>
    </source>
</evidence>
<dbReference type="Gene3D" id="3.10.129.110">
    <property type="entry name" value="Polyketide synthase dehydratase"/>
    <property type="match status" value="1"/>
</dbReference>
<dbReference type="InterPro" id="IPR016035">
    <property type="entry name" value="Acyl_Trfase/lysoPLipase"/>
</dbReference>
<dbReference type="InterPro" id="IPR020807">
    <property type="entry name" value="PKS_DH"/>
</dbReference>
<feature type="domain" description="PKS/mFAS DH" evidence="9">
    <location>
        <begin position="885"/>
        <end position="1162"/>
    </location>
</feature>
<dbReference type="Proteomes" id="UP000559256">
    <property type="component" value="Unassembled WGS sequence"/>
</dbReference>
<feature type="active site" description="Proton donor; for dehydratase activity" evidence="6">
    <location>
        <position position="1072"/>
    </location>
</feature>
<dbReference type="Pfam" id="PF14765">
    <property type="entry name" value="PS-DH"/>
    <property type="match status" value="1"/>
</dbReference>
<feature type="domain" description="Carrier" evidence="7">
    <location>
        <begin position="2046"/>
        <end position="2120"/>
    </location>
</feature>
<dbReference type="InterPro" id="IPR032821">
    <property type="entry name" value="PKS_assoc"/>
</dbReference>
<dbReference type="InterPro" id="IPR036736">
    <property type="entry name" value="ACP-like_sf"/>
</dbReference>
<dbReference type="InterPro" id="IPR050091">
    <property type="entry name" value="PKS_NRPS_Biosynth_Enz"/>
</dbReference>
<dbReference type="Gene3D" id="3.40.50.720">
    <property type="entry name" value="NAD(P)-binding Rossmann-like Domain"/>
    <property type="match status" value="2"/>
</dbReference>
<dbReference type="InterPro" id="IPR009081">
    <property type="entry name" value="PP-bd_ACP"/>
</dbReference>
<feature type="region of interest" description="N-terminal hotdog fold" evidence="6">
    <location>
        <begin position="885"/>
        <end position="999"/>
    </location>
</feature>
<name>A0A8H5FTH3_9AGAR</name>
<dbReference type="OrthoDB" id="329835at2759"/>
<feature type="region of interest" description="C-terminal hotdog fold" evidence="6">
    <location>
        <begin position="1012"/>
        <end position="1162"/>
    </location>
</feature>
<dbReference type="GO" id="GO:0044550">
    <property type="term" value="P:secondary metabolite biosynthetic process"/>
    <property type="evidence" value="ECO:0007669"/>
    <property type="project" value="UniProtKB-ARBA"/>
</dbReference>
<proteinExistence type="predicted"/>
<dbReference type="EMBL" id="JAACJM010000087">
    <property type="protein sequence ID" value="KAF5348207.1"/>
    <property type="molecule type" value="Genomic_DNA"/>
</dbReference>
<dbReference type="Gene3D" id="3.40.47.10">
    <property type="match status" value="1"/>
</dbReference>
<keyword evidence="5" id="KW-0511">Multifunctional enzyme</keyword>
<sequence length="2561" mass="280981">MPHNIAIVGISVEIPGGDTYNKNLDHASFFEFLLKSGQSYTNIPNDRFNIDAWHGPNAGKISTQKGSFLKDIELFDNVEFGVSLKDARAMAPATRKVLEHSFLALYDSGINYRAQNVGCFNTGSTYDIITVAEPDHFDAEGSFAGAPAMMSNRVSYHLDLRGPSIPSDTACSSTCTAMHIAINSIICGDCDAAVVAGCQLAHQFTDWFNYSEGHVLSKDGKCKPFDASADGFSRGEAVAAIVLKPLQDAVRDGDHVYAVVQGTAVNAAGSLGPPNAPVAEAQQDAMLKAFHRSKRSPQEVDYVECHATGTAKGDPTEVNWVGRQYGRNDQLTIGSVKGNVGHTEICSFLVSLSKVLSMFEHGVIPPNVNLSTLNPAIDWEAYKLQVPLTISPLSCRSGTTSLVGMASSGIGGSNAHVVLESPPIHSTVDTCYDVSKPVLFVAGGLSPRSANSIMTSALQAAAKNPKVIGDLAVHLGRRARQMTWRTFTLVSKEQALSVEFPSPVLAPQARPKVVFVFSGQGPQYSDMGRELFATFPVFRDSVIQSDRIFKRIVGKSLIYDYGLFGPHRSSIPLPDPWPADLTLPSLAVFQVAMFELLIHVGVEPDMVMGHSAGETTLLYGSGAGSREMVIELAIARGIAFRSIEEASGTMAALSCTAADASRLIRLAHCDGVDIACYNSSSAVAISGNGKEIDQVLSFAAAEGITATKLKTKVPVHSAMMELCRVQYQSLVGDVFAQYNGARKPQIPTISTLTGKSLFSAFDAKYFWDNARSAVRFTDAMETATRMIPNSVFIEISPHPVLSSYIQGQTALPHQVLSCARRPRKGQGPAELSAFLQMLGNLTVYSYNAVHFHRIHPSQQSKKSRDRSSFMEYPFARKAFPLYPDMPSMQKQLEPHNGPLNHKYLRINQDTHPSLAEHIIRGEPIMPAAGFIEMAFEFGATCLINVEFRSILSIAAEKPIPVQVALDGCHWTVASSGVRSSSKYSTVHAEGYLTYDHPSRLPNLDLQSIQRRCDAHHSTSMYPALEYALNYGPSYKRVIEVHLNQEEALVVMKGLTEDIFNDDDYILHPAVLDASLHVICYSQFHANLDANVYYLPDRIGRVILHHPSKAKYFPSTRLFVHHKIVGWLPDRIISDVAIADEDGVILCSMEGLEAAVHFMHHVSTPDRFYDVVNQPHSIINVLSCDPSDLLSDSLEASLNKRLSQVQILNSATNILSRSDFAHASLRFLQEYLCWLSSLKQFVNICIVGLEDTTAGLSSDLTQLLSLDLGVTIAYYLCNSYQPLDCKCTWVHGRYGAVDFLQPLQPQGLHPHSFDMVVIFAEHGQLFMDSESESIFALSRQLLSPGGCVFLLTLSGPQLAFPSYPSPETVDTLQKSAEEAGFMSLYRDIHDFAEGQSSFFLARFRPSLNDAVFLTMPGAANPLIYTYNEGREVDLQWYLSGLDQTQALDIWIVALCGREGDQASGLIRVLHSEYPAWRLRLAVFPSSFSKKRRADFIRTLPLYLEGELEIIVTEPGGVLVPRAISCPSGKSRAVHADAIPPIPPSKMITVVKIIAAVSFGDGYGFVGKVDGLNADYQGFLVGGITETISGSWITVEVAHLFLLHEVDKVFLESIQTLDTLAACIPGLAVAALAPSLSAFNQPTCLDGVRVLLTHKSSPIGRVVSMIYKAKGACVVEVEADLDIFNLSSLHKEPFDLVVSGHTTSQFLQISQILLRKKSGRLFLWNAKDSGLCSITQREPYTIRDALSSAFPLLHGTSLHEKIATHSEIDVEHHFTSIDTTHQLFDPDQTYLLLGGIGSLGPHIALWMYNCGARHIVLTSRGGETTLSRDGNQWARRVVQYLRTRPDLQLRLEKIDVGDKYQLQKYLASVVPAVAGCFILTGAKADAFFMNLSPAEYEHVRNATSRVCDALMKAADVSQWQFLVHFSSVSAVFGNAGQANYSSCKSVVDGALRALDNAFSFVCPPIQGTIMVDSSQGKAFHAWQVSMQATILWLEDSMIQFLNGRKMRYYIPDLDWGKVSMGSLGTKDLIRHLLPSTSDSGLLCLNSAADPSIALLEMVRKILEIPEDEFSLDVPLTSYGLDSYTASRISFSLEEEFKLSVTQIQLIANMTTEELIKRLTNQAESGNEAVNTMKYIVDEMVAMVARYTSSGFVRSLPVSIDLPTTSRRTVLLTGATGTVGSHILQELLQEDDVEAVHVLIRRSGSGTLEALLESALGRESLPRTSMMTSQKLHLHEFSGGQLDLGLSTETVNVILTTVTHIIHSAWKANDFTKPLSAYDDLMKDTVTLINFALNSKLHVTPSFIYMSTIGVCRYKASSVPVPEEHITMEDLQAIRDISPEVGDTSGYPQSKWVCEQIIEHAVQTANLPALIIRVGQLSGGPPTGMWRTFQWLPALVKSALYVNCLPDGDGPASWLPVSMAASAIFDMYRDTKGMVHVVHPRPASWRSLMRELAHEMNVPLVPYIDWFNRLEASSHSPATDALTSRYGKNAAVGLMDYYRLGTKPASEFRAPTDSMHLETDVSILKATFASKTLANPNSIQLGELDVKYWLEGWRQEGFLPARRD</sequence>
<comment type="caution">
    <text evidence="10">The sequence shown here is derived from an EMBL/GenBank/DDBJ whole genome shotgun (WGS) entry which is preliminary data.</text>
</comment>
<evidence type="ECO:0000259" key="8">
    <source>
        <dbReference type="PROSITE" id="PS52004"/>
    </source>
</evidence>
<dbReference type="InterPro" id="IPR014043">
    <property type="entry name" value="Acyl_transferase_dom"/>
</dbReference>
<dbReference type="Pfam" id="PF00550">
    <property type="entry name" value="PP-binding"/>
    <property type="match status" value="1"/>
</dbReference>
<dbReference type="PROSITE" id="PS52004">
    <property type="entry name" value="KS3_2"/>
    <property type="match status" value="1"/>
</dbReference>
<dbReference type="SUPFAM" id="SSF55048">
    <property type="entry name" value="Probable ACP-binding domain of malonyl-CoA ACP transacylase"/>
    <property type="match status" value="1"/>
</dbReference>
<evidence type="ECO:0000259" key="9">
    <source>
        <dbReference type="PROSITE" id="PS52019"/>
    </source>
</evidence>
<dbReference type="InterPro" id="IPR016036">
    <property type="entry name" value="Malonyl_transacylase_ACP-bd"/>
</dbReference>
<feature type="active site" description="Proton acceptor; for dehydratase activity" evidence="6">
    <location>
        <position position="917"/>
    </location>
</feature>
<dbReference type="SUPFAM" id="SSF53901">
    <property type="entry name" value="Thiolase-like"/>
    <property type="match status" value="1"/>
</dbReference>
<dbReference type="Pfam" id="PF08659">
    <property type="entry name" value="KR"/>
    <property type="match status" value="1"/>
</dbReference>
<dbReference type="SMART" id="SM00822">
    <property type="entry name" value="PKS_KR"/>
    <property type="match status" value="1"/>
</dbReference>
<dbReference type="InterPro" id="IPR014030">
    <property type="entry name" value="Ketoacyl_synth_N"/>
</dbReference>
<dbReference type="InterPro" id="IPR001227">
    <property type="entry name" value="Ac_transferase_dom_sf"/>
</dbReference>
<dbReference type="InterPro" id="IPR036291">
    <property type="entry name" value="NAD(P)-bd_dom_sf"/>
</dbReference>
<dbReference type="CDD" id="cd00833">
    <property type="entry name" value="PKS"/>
    <property type="match status" value="1"/>
</dbReference>
<dbReference type="SUPFAM" id="SSF47336">
    <property type="entry name" value="ACP-like"/>
    <property type="match status" value="1"/>
</dbReference>
<dbReference type="InterPro" id="IPR014031">
    <property type="entry name" value="Ketoacyl_synth_C"/>
</dbReference>
<dbReference type="SMART" id="SM00825">
    <property type="entry name" value="PKS_KS"/>
    <property type="match status" value="1"/>
</dbReference>
<dbReference type="PANTHER" id="PTHR43775:SF37">
    <property type="entry name" value="SI:DKEY-61P9.11"/>
    <property type="match status" value="1"/>
</dbReference>
<dbReference type="InterPro" id="IPR042104">
    <property type="entry name" value="PKS_dehydratase_sf"/>
</dbReference>
<dbReference type="InterPro" id="IPR013968">
    <property type="entry name" value="PKS_KR"/>
</dbReference>
<dbReference type="InterPro" id="IPR057326">
    <property type="entry name" value="KR_dom"/>
</dbReference>
<dbReference type="GO" id="GO:0004312">
    <property type="term" value="F:fatty acid synthase activity"/>
    <property type="evidence" value="ECO:0007669"/>
    <property type="project" value="TreeGrafter"/>
</dbReference>
<evidence type="ECO:0000256" key="5">
    <source>
        <dbReference type="ARBA" id="ARBA00023268"/>
    </source>
</evidence>
<dbReference type="SMART" id="SM00826">
    <property type="entry name" value="PKS_DH"/>
    <property type="match status" value="1"/>
</dbReference>
<dbReference type="Pfam" id="PF16197">
    <property type="entry name" value="KAsynt_C_assoc"/>
    <property type="match status" value="1"/>
</dbReference>
<dbReference type="InterPro" id="IPR049552">
    <property type="entry name" value="PKS_DH_N"/>
</dbReference>
<dbReference type="Pfam" id="PF21089">
    <property type="entry name" value="PKS_DH_N"/>
    <property type="match status" value="1"/>
</dbReference>
<dbReference type="GO" id="GO:0006633">
    <property type="term" value="P:fatty acid biosynthetic process"/>
    <property type="evidence" value="ECO:0007669"/>
    <property type="project" value="TreeGrafter"/>
</dbReference>
<protein>
    <recommendedName>
        <fullName evidence="12">Polyketide synthase</fullName>
    </recommendedName>
</protein>
<reference evidence="10 11" key="1">
    <citation type="journal article" date="2020" name="ISME J.">
        <title>Uncovering the hidden diversity of litter-decomposition mechanisms in mushroom-forming fungi.</title>
        <authorList>
            <person name="Floudas D."/>
            <person name="Bentzer J."/>
            <person name="Ahren D."/>
            <person name="Johansson T."/>
            <person name="Persson P."/>
            <person name="Tunlid A."/>
        </authorList>
    </citation>
    <scope>NUCLEOTIDE SEQUENCE [LARGE SCALE GENOMIC DNA]</scope>
    <source>
        <strain evidence="10 11">CBS 291.85</strain>
    </source>
</reference>
<keyword evidence="2" id="KW-0596">Phosphopantetheine</keyword>
<dbReference type="Gene3D" id="3.40.366.10">
    <property type="entry name" value="Malonyl-Coenzyme A Acyl Carrier Protein, domain 2"/>
    <property type="match status" value="1"/>
</dbReference>
<dbReference type="InterPro" id="IPR016039">
    <property type="entry name" value="Thiolase-like"/>
</dbReference>
<feature type="domain" description="Ketosynthase family 3 (KS3)" evidence="8">
    <location>
        <begin position="2"/>
        <end position="421"/>
    </location>
</feature>
<dbReference type="InterPro" id="IPR013120">
    <property type="entry name" value="FAR_NAD-bd"/>
</dbReference>
<evidence type="ECO:0000256" key="3">
    <source>
        <dbReference type="ARBA" id="ARBA00022553"/>
    </source>
</evidence>
<evidence type="ECO:0000259" key="7">
    <source>
        <dbReference type="PROSITE" id="PS50075"/>
    </source>
</evidence>
<dbReference type="Pfam" id="PF02801">
    <property type="entry name" value="Ketoacyl-synt_C"/>
    <property type="match status" value="1"/>
</dbReference>
<organism evidence="10 11">
    <name type="scientific">Tetrapyrgos nigripes</name>
    <dbReference type="NCBI Taxonomy" id="182062"/>
    <lineage>
        <taxon>Eukaryota</taxon>
        <taxon>Fungi</taxon>
        <taxon>Dikarya</taxon>
        <taxon>Basidiomycota</taxon>
        <taxon>Agaricomycotina</taxon>
        <taxon>Agaricomycetes</taxon>
        <taxon>Agaricomycetidae</taxon>
        <taxon>Agaricales</taxon>
        <taxon>Marasmiineae</taxon>
        <taxon>Marasmiaceae</taxon>
        <taxon>Tetrapyrgos</taxon>
    </lineage>
</organism>
<dbReference type="SUPFAM" id="SSF52151">
    <property type="entry name" value="FabD/lysophospholipase-like"/>
    <property type="match status" value="1"/>
</dbReference>
<accession>A0A8H5FTH3</accession>
<evidence type="ECO:0000313" key="10">
    <source>
        <dbReference type="EMBL" id="KAF5348207.1"/>
    </source>
</evidence>
<dbReference type="Pfam" id="PF00109">
    <property type="entry name" value="ketoacyl-synt"/>
    <property type="match status" value="1"/>
</dbReference>